<dbReference type="AlphaFoldDB" id="A0A2P2QK39"/>
<dbReference type="EMBL" id="GGEC01086849">
    <property type="protein sequence ID" value="MBX67333.1"/>
    <property type="molecule type" value="Transcribed_RNA"/>
</dbReference>
<proteinExistence type="predicted"/>
<sequence>MLKDTSELGNTLQHTNIIVVLRQ</sequence>
<accession>A0A2P2QK39</accession>
<organism evidence="1">
    <name type="scientific">Rhizophora mucronata</name>
    <name type="common">Asiatic mangrove</name>
    <dbReference type="NCBI Taxonomy" id="61149"/>
    <lineage>
        <taxon>Eukaryota</taxon>
        <taxon>Viridiplantae</taxon>
        <taxon>Streptophyta</taxon>
        <taxon>Embryophyta</taxon>
        <taxon>Tracheophyta</taxon>
        <taxon>Spermatophyta</taxon>
        <taxon>Magnoliopsida</taxon>
        <taxon>eudicotyledons</taxon>
        <taxon>Gunneridae</taxon>
        <taxon>Pentapetalae</taxon>
        <taxon>rosids</taxon>
        <taxon>fabids</taxon>
        <taxon>Malpighiales</taxon>
        <taxon>Rhizophoraceae</taxon>
        <taxon>Rhizophora</taxon>
    </lineage>
</organism>
<evidence type="ECO:0000313" key="1">
    <source>
        <dbReference type="EMBL" id="MBX67333.1"/>
    </source>
</evidence>
<reference evidence="1" key="1">
    <citation type="submission" date="2018-02" db="EMBL/GenBank/DDBJ databases">
        <title>Rhizophora mucronata_Transcriptome.</title>
        <authorList>
            <person name="Meera S.P."/>
            <person name="Sreeshan A."/>
            <person name="Augustine A."/>
        </authorList>
    </citation>
    <scope>NUCLEOTIDE SEQUENCE</scope>
    <source>
        <tissue evidence="1">Leaf</tissue>
    </source>
</reference>
<protein>
    <submittedName>
        <fullName evidence="1">Uncharacterized protein</fullName>
    </submittedName>
</protein>
<name>A0A2P2QK39_RHIMU</name>